<evidence type="ECO:0000256" key="4">
    <source>
        <dbReference type="ARBA" id="ARBA00022692"/>
    </source>
</evidence>
<evidence type="ECO:0000256" key="6">
    <source>
        <dbReference type="ARBA" id="ARBA00022989"/>
    </source>
</evidence>
<feature type="transmembrane region" description="Helical" evidence="9">
    <location>
        <begin position="155"/>
        <end position="178"/>
    </location>
</feature>
<dbReference type="Proteomes" id="UP000619838">
    <property type="component" value="Unassembled WGS sequence"/>
</dbReference>
<reference evidence="12 13" key="1">
    <citation type="journal article" date="2020" name="Microorganisms">
        <title>Simultaneous Genome Sequencing of Prosthecochloris ethylica and Desulfuromonas acetoxidans within a Syntrophic Mixture Reveals Unique Pili and Protein Interactions.</title>
        <authorList>
            <person name="Kyndt J.A."/>
            <person name="Van Beeumen J.J."/>
            <person name="Meyer T.E."/>
        </authorList>
    </citation>
    <scope>NUCLEOTIDE SEQUENCE [LARGE SCALE GENOMIC DNA]</scope>
    <source>
        <strain evidence="12 13">N3</strain>
    </source>
</reference>
<dbReference type="PANTHER" id="PTHR11562:SF17">
    <property type="entry name" value="RE54080P-RELATED"/>
    <property type="match status" value="1"/>
</dbReference>
<evidence type="ECO:0000259" key="11">
    <source>
        <dbReference type="Pfam" id="PF16916"/>
    </source>
</evidence>
<evidence type="ECO:0000256" key="8">
    <source>
        <dbReference type="ARBA" id="ARBA00023136"/>
    </source>
</evidence>
<dbReference type="EMBL" id="JADGII010000007">
    <property type="protein sequence ID" value="MBF0636644.1"/>
    <property type="molecule type" value="Genomic_DNA"/>
</dbReference>
<dbReference type="InterPro" id="IPR036837">
    <property type="entry name" value="Cation_efflux_CTD_sf"/>
</dbReference>
<organism evidence="12 13">
    <name type="scientific">Prosthecochloris ethylica</name>
    <dbReference type="NCBI Taxonomy" id="2743976"/>
    <lineage>
        <taxon>Bacteria</taxon>
        <taxon>Pseudomonadati</taxon>
        <taxon>Chlorobiota</taxon>
        <taxon>Chlorobiia</taxon>
        <taxon>Chlorobiales</taxon>
        <taxon>Chlorobiaceae</taxon>
        <taxon>Prosthecochloris</taxon>
    </lineage>
</organism>
<evidence type="ECO:0000256" key="2">
    <source>
        <dbReference type="ARBA" id="ARBA00008873"/>
    </source>
</evidence>
<dbReference type="SUPFAM" id="SSF161111">
    <property type="entry name" value="Cation efflux protein transmembrane domain-like"/>
    <property type="match status" value="1"/>
</dbReference>
<feature type="domain" description="Cation efflux protein cytoplasmic" evidence="11">
    <location>
        <begin position="217"/>
        <end position="290"/>
    </location>
</feature>
<dbReference type="PANTHER" id="PTHR11562">
    <property type="entry name" value="CATION EFFLUX PROTEIN/ ZINC TRANSPORTER"/>
    <property type="match status" value="1"/>
</dbReference>
<evidence type="ECO:0000259" key="10">
    <source>
        <dbReference type="Pfam" id="PF01545"/>
    </source>
</evidence>
<evidence type="ECO:0000256" key="1">
    <source>
        <dbReference type="ARBA" id="ARBA00004141"/>
    </source>
</evidence>
<feature type="domain" description="Cation efflux protein transmembrane" evidence="10">
    <location>
        <begin position="25"/>
        <end position="213"/>
    </location>
</feature>
<keyword evidence="8 9" id="KW-0472">Membrane</keyword>
<dbReference type="InterPro" id="IPR002524">
    <property type="entry name" value="Cation_efflux"/>
</dbReference>
<evidence type="ECO:0000313" key="12">
    <source>
        <dbReference type="EMBL" id="MBF0636644.1"/>
    </source>
</evidence>
<keyword evidence="4 9" id="KW-0812">Transmembrane</keyword>
<dbReference type="RefSeq" id="WP_175187430.1">
    <property type="nucleotide sequence ID" value="NZ_JABVZQ010000008.1"/>
</dbReference>
<keyword evidence="5" id="KW-0862">Zinc</keyword>
<feature type="transmembrane region" description="Helical" evidence="9">
    <location>
        <begin position="120"/>
        <end position="143"/>
    </location>
</feature>
<gene>
    <name evidence="12" type="ORF">INT08_05570</name>
</gene>
<keyword evidence="5" id="KW-0864">Zinc transport</keyword>
<dbReference type="Pfam" id="PF16916">
    <property type="entry name" value="ZT_dimer"/>
    <property type="match status" value="1"/>
</dbReference>
<comment type="caution">
    <text evidence="12">The sequence shown here is derived from an EMBL/GenBank/DDBJ whole genome shotgun (WGS) entry which is preliminary data.</text>
</comment>
<evidence type="ECO:0000256" key="7">
    <source>
        <dbReference type="ARBA" id="ARBA00023065"/>
    </source>
</evidence>
<comment type="subcellular location">
    <subcellularLocation>
        <location evidence="1">Membrane</location>
        <topology evidence="1">Multi-pass membrane protein</topology>
    </subcellularLocation>
</comment>
<name>A0ABR9XRU3_9CHLB</name>
<keyword evidence="13" id="KW-1185">Reference proteome</keyword>
<evidence type="ECO:0000256" key="5">
    <source>
        <dbReference type="ARBA" id="ARBA00022906"/>
    </source>
</evidence>
<keyword evidence="3" id="KW-0813">Transport</keyword>
<dbReference type="InterPro" id="IPR050681">
    <property type="entry name" value="CDF/SLC30A"/>
</dbReference>
<dbReference type="InterPro" id="IPR058533">
    <property type="entry name" value="Cation_efflux_TM"/>
</dbReference>
<dbReference type="Gene3D" id="1.20.1510.10">
    <property type="entry name" value="Cation efflux protein transmembrane domain"/>
    <property type="match status" value="1"/>
</dbReference>
<feature type="transmembrane region" description="Helical" evidence="9">
    <location>
        <begin position="54"/>
        <end position="72"/>
    </location>
</feature>
<evidence type="ECO:0000256" key="9">
    <source>
        <dbReference type="SAM" id="Phobius"/>
    </source>
</evidence>
<proteinExistence type="inferred from homology"/>
<accession>A0ABR9XRU3</accession>
<feature type="transmembrane region" description="Helical" evidence="9">
    <location>
        <begin position="84"/>
        <end position="108"/>
    </location>
</feature>
<protein>
    <submittedName>
        <fullName evidence="12">Cation transporter</fullName>
    </submittedName>
</protein>
<dbReference type="InterPro" id="IPR027469">
    <property type="entry name" value="Cation_efflux_TMD_sf"/>
</dbReference>
<comment type="similarity">
    <text evidence="2">Belongs to the cation diffusion facilitator (CDF) transporter (TC 2.A.4) family. SLC30A subfamily.</text>
</comment>
<sequence length="306" mass="33557">MEHNERVLTEKTFKGRKARKGLGFAVGITSLILIVELIGGWLSGSLALVADAGHMATDLFALLISFIAVYISSRPSTQERSYGYVRIEILAALINGIILCVMAVFVLIEAFRRISLPADIQSTTMLVFGLIGLAANIASAFMLHREQKNSVNVKAAYIHVLSDLAGSVGVVAGALLITLTGLTFIDSFISFLIALLIIHSAVKILRESVNVLMESVPEELDIDEIEKTLLHFNHVHDLHDLHVWALTSGVYALSCHLVVDDPADNCSLLACIHRKMKELYNIDHVTIQLEARKTSAEQPEHPCHNC</sequence>
<dbReference type="SUPFAM" id="SSF160240">
    <property type="entry name" value="Cation efflux protein cytoplasmic domain-like"/>
    <property type="match status" value="1"/>
</dbReference>
<evidence type="ECO:0000256" key="3">
    <source>
        <dbReference type="ARBA" id="ARBA00022448"/>
    </source>
</evidence>
<evidence type="ECO:0000313" key="13">
    <source>
        <dbReference type="Proteomes" id="UP000619838"/>
    </source>
</evidence>
<dbReference type="InterPro" id="IPR027470">
    <property type="entry name" value="Cation_efflux_CTD"/>
</dbReference>
<dbReference type="NCBIfam" id="TIGR01297">
    <property type="entry name" value="CDF"/>
    <property type="match status" value="1"/>
</dbReference>
<feature type="transmembrane region" description="Helical" evidence="9">
    <location>
        <begin position="184"/>
        <end position="205"/>
    </location>
</feature>
<keyword evidence="6 9" id="KW-1133">Transmembrane helix</keyword>
<keyword evidence="7" id="KW-0406">Ion transport</keyword>
<dbReference type="Pfam" id="PF01545">
    <property type="entry name" value="Cation_efflux"/>
    <property type="match status" value="1"/>
</dbReference>
<feature type="transmembrane region" description="Helical" evidence="9">
    <location>
        <begin position="21"/>
        <end position="42"/>
    </location>
</feature>